<dbReference type="Proteomes" id="UP001595945">
    <property type="component" value="Unassembled WGS sequence"/>
</dbReference>
<dbReference type="InterPro" id="IPR029044">
    <property type="entry name" value="Nucleotide-diphossugar_trans"/>
</dbReference>
<comment type="similarity">
    <text evidence="1">Belongs to the glycosyltransferase 2 family.</text>
</comment>
<sequence length="275" mass="31069">MDVSAVIAIHPDDGLDEFEAAVESLLEQTLPPSELLVLYDEHVRAKQRWLIDDWEANHPDVVEPIEVPASDGRGAARATGVEAASNDLIAIMDSDDVSVDTRFERQVGFFDRVDGVDAVGGYIQEYDADLRTERGVRKVPTGLREIRRLAKVRCPMNHPTVMFRRDAVLDAGNYRDIEHGEDWDLWLRMLQNGAQLRNVPEVLVKARTGEDWHDSRGPAIALDEIRLQRQFVRDGTVSPIVASVNVGVRLLFRLVPTDFRKTMYERLLRARSSGM</sequence>
<dbReference type="Gene3D" id="3.90.550.10">
    <property type="entry name" value="Spore Coat Polysaccharide Biosynthesis Protein SpsA, Chain A"/>
    <property type="match status" value="1"/>
</dbReference>
<evidence type="ECO:0000256" key="1">
    <source>
        <dbReference type="ARBA" id="ARBA00006739"/>
    </source>
</evidence>
<keyword evidence="2 5" id="KW-0328">Glycosyltransferase</keyword>
<dbReference type="GO" id="GO:0016757">
    <property type="term" value="F:glycosyltransferase activity"/>
    <property type="evidence" value="ECO:0007669"/>
    <property type="project" value="UniProtKB-KW"/>
</dbReference>
<evidence type="ECO:0000256" key="3">
    <source>
        <dbReference type="ARBA" id="ARBA00022679"/>
    </source>
</evidence>
<name>A0ABD5Q6B2_9EURY</name>
<feature type="domain" description="Glycosyltransferase 2-like" evidence="4">
    <location>
        <begin position="16"/>
        <end position="167"/>
    </location>
</feature>
<gene>
    <name evidence="5" type="ORF">ACFO9K_17500</name>
</gene>
<keyword evidence="3 5" id="KW-0808">Transferase</keyword>
<dbReference type="RefSeq" id="WP_254268313.1">
    <property type="nucleotide sequence ID" value="NZ_CP100400.1"/>
</dbReference>
<dbReference type="PANTHER" id="PTHR43685">
    <property type="entry name" value="GLYCOSYLTRANSFERASE"/>
    <property type="match status" value="1"/>
</dbReference>
<dbReference type="AlphaFoldDB" id="A0ABD5Q6B2"/>
<dbReference type="PANTHER" id="PTHR43685:SF5">
    <property type="entry name" value="GLYCOSYLTRANSFERASE EPSE-RELATED"/>
    <property type="match status" value="1"/>
</dbReference>
<accession>A0ABD5Q6B2</accession>
<reference evidence="5 6" key="1">
    <citation type="journal article" date="2019" name="Int. J. Syst. Evol. Microbiol.">
        <title>The Global Catalogue of Microorganisms (GCM) 10K type strain sequencing project: providing services to taxonomists for standard genome sequencing and annotation.</title>
        <authorList>
            <consortium name="The Broad Institute Genomics Platform"/>
            <consortium name="The Broad Institute Genome Sequencing Center for Infectious Disease"/>
            <person name="Wu L."/>
            <person name="Ma J."/>
        </authorList>
    </citation>
    <scope>NUCLEOTIDE SEQUENCE [LARGE SCALE GENOMIC DNA]</scope>
    <source>
        <strain evidence="5 6">XZYJ18</strain>
    </source>
</reference>
<dbReference type="SUPFAM" id="SSF53448">
    <property type="entry name" value="Nucleotide-diphospho-sugar transferases"/>
    <property type="match status" value="1"/>
</dbReference>
<dbReference type="EMBL" id="JBHSHT010000002">
    <property type="protein sequence ID" value="MFC4826051.1"/>
    <property type="molecule type" value="Genomic_DNA"/>
</dbReference>
<protein>
    <submittedName>
        <fullName evidence="5">Glycosyltransferase</fullName>
        <ecNumber evidence="5">2.4.-.-</ecNumber>
    </submittedName>
</protein>
<evidence type="ECO:0000259" key="4">
    <source>
        <dbReference type="Pfam" id="PF00535"/>
    </source>
</evidence>
<dbReference type="InterPro" id="IPR050834">
    <property type="entry name" value="Glycosyltransf_2"/>
</dbReference>
<evidence type="ECO:0000313" key="6">
    <source>
        <dbReference type="Proteomes" id="UP001595945"/>
    </source>
</evidence>
<organism evidence="5 6">
    <name type="scientific">Halorussus aquaticus</name>
    <dbReference type="NCBI Taxonomy" id="2953748"/>
    <lineage>
        <taxon>Archaea</taxon>
        <taxon>Methanobacteriati</taxon>
        <taxon>Methanobacteriota</taxon>
        <taxon>Stenosarchaea group</taxon>
        <taxon>Halobacteria</taxon>
        <taxon>Halobacteriales</taxon>
        <taxon>Haladaptataceae</taxon>
        <taxon>Halorussus</taxon>
    </lineage>
</organism>
<dbReference type="GeneID" id="73046856"/>
<evidence type="ECO:0000256" key="2">
    <source>
        <dbReference type="ARBA" id="ARBA00022676"/>
    </source>
</evidence>
<evidence type="ECO:0000313" key="5">
    <source>
        <dbReference type="EMBL" id="MFC4826051.1"/>
    </source>
</evidence>
<proteinExistence type="inferred from homology"/>
<comment type="caution">
    <text evidence="5">The sequence shown here is derived from an EMBL/GenBank/DDBJ whole genome shotgun (WGS) entry which is preliminary data.</text>
</comment>
<dbReference type="InterPro" id="IPR001173">
    <property type="entry name" value="Glyco_trans_2-like"/>
</dbReference>
<dbReference type="Pfam" id="PF00535">
    <property type="entry name" value="Glycos_transf_2"/>
    <property type="match status" value="1"/>
</dbReference>
<dbReference type="EC" id="2.4.-.-" evidence="5"/>
<keyword evidence="6" id="KW-1185">Reference proteome</keyword>